<keyword evidence="2" id="KW-1185">Reference proteome</keyword>
<sequence>MKVRVDILSLCTGDVTASSLRASLLDANGVSVAAVDATVPSAEFDGVAAGAYTAQVVRRSEAGNNVGEALSYGFAISADSMSQTFYGAGINVTVIPT</sequence>
<proteinExistence type="predicted"/>
<dbReference type="RefSeq" id="WP_406952823.1">
    <property type="nucleotide sequence ID" value="NZ_JAYMRW010000008.1"/>
</dbReference>
<dbReference type="Proteomes" id="UP001390669">
    <property type="component" value="Unassembled WGS sequence"/>
</dbReference>
<name>A0ABU9SFT3_9BURK</name>
<dbReference type="EMBL" id="JAYMRW010000008">
    <property type="protein sequence ID" value="MEM5449845.1"/>
    <property type="molecule type" value="Genomic_DNA"/>
</dbReference>
<organism evidence="1 2">
    <name type="scientific">Paraburkholderia guartelaensis</name>
    <dbReference type="NCBI Taxonomy" id="2546446"/>
    <lineage>
        <taxon>Bacteria</taxon>
        <taxon>Pseudomonadati</taxon>
        <taxon>Pseudomonadota</taxon>
        <taxon>Betaproteobacteria</taxon>
        <taxon>Burkholderiales</taxon>
        <taxon>Burkholderiaceae</taxon>
        <taxon>Paraburkholderia</taxon>
    </lineage>
</organism>
<gene>
    <name evidence="1" type="ORF">VSR33_20420</name>
</gene>
<comment type="caution">
    <text evidence="1">The sequence shown here is derived from an EMBL/GenBank/DDBJ whole genome shotgun (WGS) entry which is preliminary data.</text>
</comment>
<accession>A0ABU9SFT3</accession>
<evidence type="ECO:0000313" key="2">
    <source>
        <dbReference type="Proteomes" id="UP001390669"/>
    </source>
</evidence>
<evidence type="ECO:0000313" key="1">
    <source>
        <dbReference type="EMBL" id="MEM5449845.1"/>
    </source>
</evidence>
<protein>
    <submittedName>
        <fullName evidence="1">Uncharacterized protein</fullName>
    </submittedName>
</protein>
<reference evidence="1 2" key="1">
    <citation type="submission" date="2024-01" db="EMBL/GenBank/DDBJ databases">
        <title>The diversity of rhizobia nodulating Mimosa spp. in eleven states of Brazil covering several biomes is determined by host plant, location, and edaphic factors.</title>
        <authorList>
            <person name="Rouws L."/>
            <person name="Barauna A."/>
            <person name="Beukes C."/>
            <person name="De Faria S.M."/>
            <person name="Gross E."/>
            <person name="Dos Reis Junior F.B."/>
            <person name="Simon M."/>
            <person name="Maluk M."/>
            <person name="Odee D.W."/>
            <person name="Kenicer G."/>
            <person name="Young J.P.W."/>
            <person name="Reis V.M."/>
            <person name="Zilli J."/>
            <person name="James E.K."/>
        </authorList>
    </citation>
    <scope>NUCLEOTIDE SEQUENCE [LARGE SCALE GENOMIC DNA]</scope>
    <source>
        <strain evidence="1 2">JPY164</strain>
    </source>
</reference>